<dbReference type="OrthoDB" id="9794876at2"/>
<feature type="compositionally biased region" description="Polar residues" evidence="3">
    <location>
        <begin position="1"/>
        <end position="10"/>
    </location>
</feature>
<dbReference type="GO" id="GO:0003676">
    <property type="term" value="F:nucleic acid binding"/>
    <property type="evidence" value="ECO:0007669"/>
    <property type="project" value="InterPro"/>
</dbReference>
<dbReference type="NCBIfam" id="NF009154">
    <property type="entry name" value="PRK12497.3-3"/>
    <property type="match status" value="1"/>
</dbReference>
<dbReference type="Gene3D" id="3.40.1350.10">
    <property type="match status" value="1"/>
</dbReference>
<gene>
    <name evidence="5" type="ORF">EM848_00975</name>
    <name evidence="4" type="ORF">EMO90_03680</name>
</gene>
<sequence>MTTQHTTPQYPATDHPLHDATPLNKTNTQTNTPSNTPEAPRTTPTRPVSDRPASNRPTHDRPASSRPSSSRPASRFTPTAAPSEQAAPPDPLAEAARLLSRRDLNAKQLGVAGEHYAALWLECQDWRILSRNWRSRYGELDIVALAPNGEIVFVEVKTRRSVAQGVPQAAVDRRKQGNLRRAAMEWLLDGSNDVSHYGTRFDVIAILVTGFGPQVTHIPGAF</sequence>
<evidence type="ECO:0000256" key="3">
    <source>
        <dbReference type="SAM" id="MobiDB-lite"/>
    </source>
</evidence>
<comment type="caution">
    <text evidence="5">The sequence shown here is derived from an EMBL/GenBank/DDBJ whole genome shotgun (WGS) entry which is preliminary data.</text>
</comment>
<dbReference type="EMBL" id="RZNZ01000003">
    <property type="protein sequence ID" value="KAA8821731.1"/>
    <property type="molecule type" value="Genomic_DNA"/>
</dbReference>
<feature type="region of interest" description="Disordered" evidence="3">
    <location>
        <begin position="1"/>
        <end position="90"/>
    </location>
</feature>
<evidence type="ECO:0000256" key="1">
    <source>
        <dbReference type="ARBA" id="ARBA00006738"/>
    </source>
</evidence>
<protein>
    <recommendedName>
        <fullName evidence="2">UPF0102 protein EM848_00975</fullName>
    </recommendedName>
</protein>
<keyword evidence="7" id="KW-1185">Reference proteome</keyword>
<proteinExistence type="inferred from homology"/>
<dbReference type="InterPro" id="IPR011856">
    <property type="entry name" value="tRNA_endonuc-like_dom_sf"/>
</dbReference>
<dbReference type="EMBL" id="RZOA01000001">
    <property type="protein sequence ID" value="KAA8824811.1"/>
    <property type="molecule type" value="Genomic_DNA"/>
</dbReference>
<dbReference type="HAMAP" id="MF_00048">
    <property type="entry name" value="UPF0102"/>
    <property type="match status" value="1"/>
</dbReference>
<dbReference type="Pfam" id="PF02021">
    <property type="entry name" value="UPF0102"/>
    <property type="match status" value="1"/>
</dbReference>
<feature type="compositionally biased region" description="Low complexity" evidence="3">
    <location>
        <begin position="24"/>
        <end position="47"/>
    </location>
</feature>
<name>A0A5J5E6K0_9BIFI</name>
<dbReference type="AlphaFoldDB" id="A0A5J5E6K0"/>
<dbReference type="Proteomes" id="UP000374630">
    <property type="component" value="Unassembled WGS sequence"/>
</dbReference>
<evidence type="ECO:0000313" key="4">
    <source>
        <dbReference type="EMBL" id="KAA8821731.1"/>
    </source>
</evidence>
<feature type="compositionally biased region" description="Low complexity" evidence="3">
    <location>
        <begin position="64"/>
        <end position="75"/>
    </location>
</feature>
<organism evidence="5 6">
    <name type="scientific">Bifidobacterium vespertilionis</name>
    <dbReference type="NCBI Taxonomy" id="2562524"/>
    <lineage>
        <taxon>Bacteria</taxon>
        <taxon>Bacillati</taxon>
        <taxon>Actinomycetota</taxon>
        <taxon>Actinomycetes</taxon>
        <taxon>Bifidobacteriales</taxon>
        <taxon>Bifidobacteriaceae</taxon>
        <taxon>Bifidobacterium</taxon>
    </lineage>
</organism>
<evidence type="ECO:0000313" key="7">
    <source>
        <dbReference type="Proteomes" id="UP000374630"/>
    </source>
</evidence>
<dbReference type="CDD" id="cd20736">
    <property type="entry name" value="PoNe_Nuclease"/>
    <property type="match status" value="1"/>
</dbReference>
<dbReference type="PANTHER" id="PTHR34039:SF1">
    <property type="entry name" value="UPF0102 PROTEIN YRAN"/>
    <property type="match status" value="1"/>
</dbReference>
<dbReference type="RefSeq" id="WP_150353133.1">
    <property type="nucleotide sequence ID" value="NZ_RZNZ01000003.1"/>
</dbReference>
<evidence type="ECO:0000256" key="2">
    <source>
        <dbReference type="HAMAP-Rule" id="MF_00048"/>
    </source>
</evidence>
<dbReference type="Proteomes" id="UP000345527">
    <property type="component" value="Unassembled WGS sequence"/>
</dbReference>
<dbReference type="InterPro" id="IPR011335">
    <property type="entry name" value="Restrct_endonuc-II-like"/>
</dbReference>
<accession>A0A5J5E6K0</accession>
<reference evidence="6 7" key="1">
    <citation type="journal article" date="2019" name="Syst. Appl. Microbiol.">
        <title>Characterization of Bifidobacterium species in feaces of the Egyptian fruit bat: Description of B. vespertilionis sp. nov. and B. rousetti sp. nov.</title>
        <authorList>
            <person name="Modesto M."/>
            <person name="Satti M."/>
            <person name="Watanabe K."/>
            <person name="Puglisi E."/>
            <person name="Morelli L."/>
            <person name="Huang C.-H."/>
            <person name="Liou J.-S."/>
            <person name="Miyashita M."/>
            <person name="Tamura T."/>
            <person name="Saito S."/>
            <person name="Mori K."/>
            <person name="Huang L."/>
            <person name="Sciavilla P."/>
            <person name="Sandri C."/>
            <person name="Spiezio C."/>
            <person name="Vitali F."/>
            <person name="Cavalieri D."/>
            <person name="Perpetuini G."/>
            <person name="Tofalo R."/>
            <person name="Bonetti A."/>
            <person name="Arita M."/>
            <person name="Mattarelli P."/>
        </authorList>
    </citation>
    <scope>NUCLEOTIDE SEQUENCE [LARGE SCALE GENOMIC DNA]</scope>
    <source>
        <strain evidence="4 7">RST16</strain>
        <strain evidence="5 6">RST8</strain>
    </source>
</reference>
<evidence type="ECO:0000313" key="6">
    <source>
        <dbReference type="Proteomes" id="UP000345527"/>
    </source>
</evidence>
<comment type="similarity">
    <text evidence="1 2">Belongs to the UPF0102 family.</text>
</comment>
<evidence type="ECO:0000313" key="5">
    <source>
        <dbReference type="EMBL" id="KAA8824811.1"/>
    </source>
</evidence>
<dbReference type="InterPro" id="IPR003509">
    <property type="entry name" value="UPF0102_YraN-like"/>
</dbReference>
<dbReference type="PANTHER" id="PTHR34039">
    <property type="entry name" value="UPF0102 PROTEIN YRAN"/>
    <property type="match status" value="1"/>
</dbReference>
<dbReference type="SUPFAM" id="SSF52980">
    <property type="entry name" value="Restriction endonuclease-like"/>
    <property type="match status" value="1"/>
</dbReference>
<dbReference type="NCBIfam" id="TIGR00252">
    <property type="entry name" value="YraN family protein"/>
    <property type="match status" value="1"/>
</dbReference>